<protein>
    <recommendedName>
        <fullName evidence="2">L-2-amino-thiazoline-4-carboxylic acid hydrolase</fullName>
    </recommendedName>
</protein>
<name>X1TZL8_9ZZZZ</name>
<dbReference type="Pfam" id="PF14196">
    <property type="entry name" value="ATC_hydrolase"/>
    <property type="match status" value="1"/>
</dbReference>
<organism evidence="1">
    <name type="scientific">marine sediment metagenome</name>
    <dbReference type="NCBI Taxonomy" id="412755"/>
    <lineage>
        <taxon>unclassified sequences</taxon>
        <taxon>metagenomes</taxon>
        <taxon>ecological metagenomes</taxon>
    </lineage>
</organism>
<evidence type="ECO:0008006" key="2">
    <source>
        <dbReference type="Google" id="ProtNLM"/>
    </source>
</evidence>
<gene>
    <name evidence="1" type="ORF">S12H4_26867</name>
</gene>
<proteinExistence type="predicted"/>
<sequence length="141" mass="16794">MKLCSLDLRIECWMNQDKVIEIAAEAKKKLMGPRICEKYKKDLPVDMQRFFEIIFVDFEGIDRIIDFKVVKKSKKELEVKINRCWYAKTYRALEAADIGEKLVCDMDPEMNKALNPKIRMERPKKLMCGDNCCIFRYRLEE</sequence>
<reference evidence="1" key="1">
    <citation type="journal article" date="2014" name="Front. Microbiol.">
        <title>High frequency of phylogenetically diverse reductive dehalogenase-homologous genes in deep subseafloor sedimentary metagenomes.</title>
        <authorList>
            <person name="Kawai M."/>
            <person name="Futagami T."/>
            <person name="Toyoda A."/>
            <person name="Takaki Y."/>
            <person name="Nishi S."/>
            <person name="Hori S."/>
            <person name="Arai W."/>
            <person name="Tsubouchi T."/>
            <person name="Morono Y."/>
            <person name="Uchiyama I."/>
            <person name="Ito T."/>
            <person name="Fujiyama A."/>
            <person name="Inagaki F."/>
            <person name="Takami H."/>
        </authorList>
    </citation>
    <scope>NUCLEOTIDE SEQUENCE</scope>
    <source>
        <strain evidence="1">Expedition CK06-06</strain>
    </source>
</reference>
<dbReference type="EMBL" id="BARW01015288">
    <property type="protein sequence ID" value="GAI93005.1"/>
    <property type="molecule type" value="Genomic_DNA"/>
</dbReference>
<dbReference type="InterPro" id="IPR026002">
    <property type="entry name" value="ATC_hydrolase-like"/>
</dbReference>
<evidence type="ECO:0000313" key="1">
    <source>
        <dbReference type="EMBL" id="GAI93005.1"/>
    </source>
</evidence>
<dbReference type="AlphaFoldDB" id="X1TZL8"/>
<accession>X1TZL8</accession>
<comment type="caution">
    <text evidence="1">The sequence shown here is derived from an EMBL/GenBank/DDBJ whole genome shotgun (WGS) entry which is preliminary data.</text>
</comment>